<keyword evidence="3 6" id="KW-1133">Transmembrane helix</keyword>
<feature type="region of interest" description="Disordered" evidence="5">
    <location>
        <begin position="332"/>
        <end position="410"/>
    </location>
</feature>
<dbReference type="GeneID" id="101855963"/>
<accession>A0ABM0JX34</accession>
<evidence type="ECO:0000256" key="2">
    <source>
        <dbReference type="ARBA" id="ARBA00022692"/>
    </source>
</evidence>
<name>A0ABM0JX34_APLCA</name>
<evidence type="ECO:0000256" key="5">
    <source>
        <dbReference type="SAM" id="MobiDB-lite"/>
    </source>
</evidence>
<feature type="transmembrane region" description="Helical" evidence="6">
    <location>
        <begin position="302"/>
        <end position="325"/>
    </location>
</feature>
<organism evidence="8 9">
    <name type="scientific">Aplysia californica</name>
    <name type="common">California sea hare</name>
    <dbReference type="NCBI Taxonomy" id="6500"/>
    <lineage>
        <taxon>Eukaryota</taxon>
        <taxon>Metazoa</taxon>
        <taxon>Spiralia</taxon>
        <taxon>Lophotrochozoa</taxon>
        <taxon>Mollusca</taxon>
        <taxon>Gastropoda</taxon>
        <taxon>Heterobranchia</taxon>
        <taxon>Euthyneura</taxon>
        <taxon>Tectipleura</taxon>
        <taxon>Aplysiida</taxon>
        <taxon>Aplysioidea</taxon>
        <taxon>Aplysiidae</taxon>
        <taxon>Aplysia</taxon>
    </lineage>
</organism>
<evidence type="ECO:0000256" key="6">
    <source>
        <dbReference type="SAM" id="Phobius"/>
    </source>
</evidence>
<feature type="region of interest" description="Disordered" evidence="5">
    <location>
        <begin position="422"/>
        <end position="493"/>
    </location>
</feature>
<evidence type="ECO:0000256" key="7">
    <source>
        <dbReference type="SAM" id="SignalP"/>
    </source>
</evidence>
<feature type="chain" id="PRO_5045352158" evidence="7">
    <location>
        <begin position="29"/>
        <end position="493"/>
    </location>
</feature>
<dbReference type="InterPro" id="IPR051694">
    <property type="entry name" value="Immunoregulatory_rcpt-like"/>
</dbReference>
<evidence type="ECO:0000256" key="4">
    <source>
        <dbReference type="ARBA" id="ARBA00023136"/>
    </source>
</evidence>
<feature type="signal peptide" evidence="7">
    <location>
        <begin position="1"/>
        <end position="28"/>
    </location>
</feature>
<feature type="compositionally biased region" description="Basic and acidic residues" evidence="5">
    <location>
        <begin position="363"/>
        <end position="388"/>
    </location>
</feature>
<dbReference type="Proteomes" id="UP000694888">
    <property type="component" value="Unplaced"/>
</dbReference>
<reference evidence="9" key="1">
    <citation type="submission" date="2025-08" db="UniProtKB">
        <authorList>
            <consortium name="RefSeq"/>
        </authorList>
    </citation>
    <scope>IDENTIFICATION</scope>
</reference>
<protein>
    <submittedName>
        <fullName evidence="9">Uncharacterized protein LOC101855963 isoform X2</fullName>
    </submittedName>
</protein>
<keyword evidence="4 6" id="KW-0472">Membrane</keyword>
<proteinExistence type="predicted"/>
<evidence type="ECO:0000313" key="8">
    <source>
        <dbReference type="Proteomes" id="UP000694888"/>
    </source>
</evidence>
<gene>
    <name evidence="9" type="primary">LOC101855963</name>
</gene>
<evidence type="ECO:0000256" key="1">
    <source>
        <dbReference type="ARBA" id="ARBA00004167"/>
    </source>
</evidence>
<evidence type="ECO:0000313" key="9">
    <source>
        <dbReference type="RefSeq" id="XP_005103609.1"/>
    </source>
</evidence>
<dbReference type="RefSeq" id="XP_005103609.1">
    <property type="nucleotide sequence ID" value="XM_005103552.3"/>
</dbReference>
<feature type="compositionally biased region" description="Basic and acidic residues" evidence="5">
    <location>
        <begin position="432"/>
        <end position="463"/>
    </location>
</feature>
<evidence type="ECO:0000256" key="3">
    <source>
        <dbReference type="ARBA" id="ARBA00022989"/>
    </source>
</evidence>
<dbReference type="PANTHER" id="PTHR15549">
    <property type="entry name" value="PAIRED IMMUNOGLOBULIN-LIKE TYPE 2 RECEPTOR"/>
    <property type="match status" value="1"/>
</dbReference>
<comment type="subcellular location">
    <subcellularLocation>
        <location evidence="1">Membrane</location>
        <topology evidence="1">Single-pass membrane protein</topology>
    </subcellularLocation>
</comment>
<sequence>MTFGAKMSWAPVVTTAVLLFLCVGEGLGAIIDKEDFEVGTPLTITCSKNAAPQIPDIGNTISKITLSRTTENTEELLATYHPANSFEKYEETRPITNGVYEMTGGQNGNIIGNANNIILRMTIDPAQCSDSAMYKCTFFYYNTDSKELEAAFTDNTTAIAKVQDMAFLALPDEFEYVEGVNITFTCRVMGHENLRIEWKAQMCPIPGFTTPGFQTWPRAADIKDMSDQTPPASQCTAMNHQSELFFSVDGEFCAVKCEVYSTMAGGLIPQQSVNKTVTISDGSSPAPNQGNPDSGELGIGPIIGIVIAVLGVIVIVLLLVYFCWYRKRDKEDKYRDTEDGPNNTSNDPYAPPPVFYTKPNKTVSDDKDEKIGVRNEALDTSYDSKDSSSRGPPRYMNTDPSGPVMSGLPRYEKDLHRGRANRAYDDEYNNADPDHRYGRDNDARDDRGDRGERSYRRREDRDRRPRHYSTEDGTDDQGYNIHGMGDPSMGTAI</sequence>
<keyword evidence="7" id="KW-0732">Signal</keyword>
<keyword evidence="8" id="KW-1185">Reference proteome</keyword>
<keyword evidence="2 6" id="KW-0812">Transmembrane</keyword>